<keyword evidence="3" id="KW-1185">Reference proteome</keyword>
<sequence>MEDTENSQIDSSQISQIDYNHLLYLHPGAKDDMKDIFCVVPPSLFNAEGHGHADAAGSSDSVTTLLSVPIEATHNVDEFTEIIPDQQPNSQLPDQLQPKNLSNPYLPEIQSTSQQLSDSSLVLVSMVPRRTRRAVKPPI</sequence>
<feature type="compositionally biased region" description="Polar residues" evidence="1">
    <location>
        <begin position="86"/>
        <end position="103"/>
    </location>
</feature>
<accession>A0ABS8V4C4</accession>
<evidence type="ECO:0000313" key="3">
    <source>
        <dbReference type="Proteomes" id="UP000823775"/>
    </source>
</evidence>
<gene>
    <name evidence="2" type="ORF">HAX54_028591</name>
</gene>
<reference evidence="2 3" key="1">
    <citation type="journal article" date="2021" name="BMC Genomics">
        <title>Datura genome reveals duplications of psychoactive alkaloid biosynthetic genes and high mutation rate following tissue culture.</title>
        <authorList>
            <person name="Rajewski A."/>
            <person name="Carter-House D."/>
            <person name="Stajich J."/>
            <person name="Litt A."/>
        </authorList>
    </citation>
    <scope>NUCLEOTIDE SEQUENCE [LARGE SCALE GENOMIC DNA]</scope>
    <source>
        <strain evidence="2">AR-01</strain>
    </source>
</reference>
<dbReference type="Proteomes" id="UP000823775">
    <property type="component" value="Unassembled WGS sequence"/>
</dbReference>
<evidence type="ECO:0000313" key="2">
    <source>
        <dbReference type="EMBL" id="MCD9642005.1"/>
    </source>
</evidence>
<proteinExistence type="predicted"/>
<organism evidence="2 3">
    <name type="scientific">Datura stramonium</name>
    <name type="common">Jimsonweed</name>
    <name type="synonym">Common thornapple</name>
    <dbReference type="NCBI Taxonomy" id="4076"/>
    <lineage>
        <taxon>Eukaryota</taxon>
        <taxon>Viridiplantae</taxon>
        <taxon>Streptophyta</taxon>
        <taxon>Embryophyta</taxon>
        <taxon>Tracheophyta</taxon>
        <taxon>Spermatophyta</taxon>
        <taxon>Magnoliopsida</taxon>
        <taxon>eudicotyledons</taxon>
        <taxon>Gunneridae</taxon>
        <taxon>Pentapetalae</taxon>
        <taxon>asterids</taxon>
        <taxon>lamiids</taxon>
        <taxon>Solanales</taxon>
        <taxon>Solanaceae</taxon>
        <taxon>Solanoideae</taxon>
        <taxon>Datureae</taxon>
        <taxon>Datura</taxon>
    </lineage>
</organism>
<evidence type="ECO:0000256" key="1">
    <source>
        <dbReference type="SAM" id="MobiDB-lite"/>
    </source>
</evidence>
<feature type="region of interest" description="Disordered" evidence="1">
    <location>
        <begin position="84"/>
        <end position="106"/>
    </location>
</feature>
<dbReference type="EMBL" id="JACEIK010003512">
    <property type="protein sequence ID" value="MCD9642005.1"/>
    <property type="molecule type" value="Genomic_DNA"/>
</dbReference>
<name>A0ABS8V4C4_DATST</name>
<protein>
    <submittedName>
        <fullName evidence="2">Uncharacterized protein</fullName>
    </submittedName>
</protein>
<comment type="caution">
    <text evidence="2">The sequence shown here is derived from an EMBL/GenBank/DDBJ whole genome shotgun (WGS) entry which is preliminary data.</text>
</comment>